<dbReference type="AlphaFoldDB" id="A0A8H5B663"/>
<proteinExistence type="predicted"/>
<comment type="caution">
    <text evidence="2">The sequence shown here is derived from an EMBL/GenBank/DDBJ whole genome shotgun (WGS) entry which is preliminary data.</text>
</comment>
<keyword evidence="3" id="KW-1185">Reference proteome</keyword>
<dbReference type="Proteomes" id="UP000567179">
    <property type="component" value="Unassembled WGS sequence"/>
</dbReference>
<evidence type="ECO:0000313" key="3">
    <source>
        <dbReference type="Proteomes" id="UP000567179"/>
    </source>
</evidence>
<keyword evidence="1" id="KW-1133">Transmembrane helix</keyword>
<protein>
    <submittedName>
        <fullName evidence="2">Uncharacterized protein</fullName>
    </submittedName>
</protein>
<name>A0A8H5B663_9AGAR</name>
<keyword evidence="1" id="KW-0472">Membrane</keyword>
<sequence length="319" mass="36251">MQSISGSRFKKLSPAAPLSQFLSKHDASHNSGFITRLDRSPVRSKIITFTKSLALNIGITLFMLAVCALSLFRCHHSNFPPNMVMSLWLTQNALVLSAVAILARSSVVPFFLGECRLRVCYGFRATEIIIQRPAASAMMLPQSQSQGEKEKGYASHNYDAEYQYWRMALHAIHPSRCYAAASALLSPEYWMQEYEVVFDALRSIAAGEFEEDGLEFAIWKQDAKRVWNVCELWRMHEIMSDQQEISFFEAFLTESGKPELLAVWQKMLAPSTMPEKASLREVSSKTYHEVVGKFAQQGLDYETVWSQISEETWRSKSCS</sequence>
<feature type="transmembrane region" description="Helical" evidence="1">
    <location>
        <begin position="92"/>
        <end position="112"/>
    </location>
</feature>
<feature type="transmembrane region" description="Helical" evidence="1">
    <location>
        <begin position="53"/>
        <end position="72"/>
    </location>
</feature>
<reference evidence="2 3" key="1">
    <citation type="journal article" date="2020" name="ISME J.">
        <title>Uncovering the hidden diversity of litter-decomposition mechanisms in mushroom-forming fungi.</title>
        <authorList>
            <person name="Floudas D."/>
            <person name="Bentzer J."/>
            <person name="Ahren D."/>
            <person name="Johansson T."/>
            <person name="Persson P."/>
            <person name="Tunlid A."/>
        </authorList>
    </citation>
    <scope>NUCLEOTIDE SEQUENCE [LARGE SCALE GENOMIC DNA]</scope>
    <source>
        <strain evidence="2 3">CBS 101986</strain>
    </source>
</reference>
<evidence type="ECO:0000256" key="1">
    <source>
        <dbReference type="SAM" id="Phobius"/>
    </source>
</evidence>
<evidence type="ECO:0000313" key="2">
    <source>
        <dbReference type="EMBL" id="KAF5316447.1"/>
    </source>
</evidence>
<dbReference type="OrthoDB" id="5421757at2759"/>
<organism evidence="2 3">
    <name type="scientific">Psilocybe cf. subviscida</name>
    <dbReference type="NCBI Taxonomy" id="2480587"/>
    <lineage>
        <taxon>Eukaryota</taxon>
        <taxon>Fungi</taxon>
        <taxon>Dikarya</taxon>
        <taxon>Basidiomycota</taxon>
        <taxon>Agaricomycotina</taxon>
        <taxon>Agaricomycetes</taxon>
        <taxon>Agaricomycetidae</taxon>
        <taxon>Agaricales</taxon>
        <taxon>Agaricineae</taxon>
        <taxon>Strophariaceae</taxon>
        <taxon>Psilocybe</taxon>
    </lineage>
</organism>
<gene>
    <name evidence="2" type="ORF">D9619_006690</name>
</gene>
<keyword evidence="1" id="KW-0812">Transmembrane</keyword>
<dbReference type="EMBL" id="JAACJJ010000042">
    <property type="protein sequence ID" value="KAF5316447.1"/>
    <property type="molecule type" value="Genomic_DNA"/>
</dbReference>
<accession>A0A8H5B663</accession>